<name>A0A1J1C8S7_CALAY</name>
<sequence length="42" mass="5058">MENKEKDQNDSNNLLPGKKTLSHVHKEIRNLQKRRYSRPILK</sequence>
<organism evidence="2 3">
    <name type="scientific">Caldithrix abyssi DSM 13497</name>
    <dbReference type="NCBI Taxonomy" id="880073"/>
    <lineage>
        <taxon>Bacteria</taxon>
        <taxon>Pseudomonadati</taxon>
        <taxon>Calditrichota</taxon>
        <taxon>Calditrichia</taxon>
        <taxon>Calditrichales</taxon>
        <taxon>Calditrichaceae</taxon>
        <taxon>Caldithrix</taxon>
    </lineage>
</organism>
<gene>
    <name evidence="2" type="ORF">Cabys_2366</name>
</gene>
<reference evidence="2 3" key="1">
    <citation type="submission" date="2016-11" db="EMBL/GenBank/DDBJ databases">
        <title>Genomic analysis of Caldithrix abyssi and proposal of a novel bacterial phylum Caldithrichaeota.</title>
        <authorList>
            <person name="Kublanov I."/>
            <person name="Sigalova O."/>
            <person name="Gavrilov S."/>
            <person name="Lebedinsky A."/>
            <person name="Ivanova N."/>
            <person name="Daum C."/>
            <person name="Reddy T."/>
            <person name="Klenk H.P."/>
            <person name="Goker M."/>
            <person name="Reva O."/>
            <person name="Miroshnichenko M."/>
            <person name="Kyprides N."/>
            <person name="Woyke T."/>
            <person name="Gelfand M."/>
        </authorList>
    </citation>
    <scope>NUCLEOTIDE SEQUENCE [LARGE SCALE GENOMIC DNA]</scope>
    <source>
        <strain evidence="2 3">LF13</strain>
    </source>
</reference>
<accession>A0A1J1C8S7</accession>
<dbReference type="EMBL" id="CP018099">
    <property type="protein sequence ID" value="APF19115.1"/>
    <property type="molecule type" value="Genomic_DNA"/>
</dbReference>
<proteinExistence type="predicted"/>
<protein>
    <submittedName>
        <fullName evidence="2">Uncharacterized protein</fullName>
    </submittedName>
</protein>
<evidence type="ECO:0000256" key="1">
    <source>
        <dbReference type="SAM" id="MobiDB-lite"/>
    </source>
</evidence>
<feature type="region of interest" description="Disordered" evidence="1">
    <location>
        <begin position="1"/>
        <end position="24"/>
    </location>
</feature>
<dbReference type="AlphaFoldDB" id="A0A1J1C8S7"/>
<evidence type="ECO:0000313" key="2">
    <source>
        <dbReference type="EMBL" id="APF19115.1"/>
    </source>
</evidence>
<dbReference type="Proteomes" id="UP000183868">
    <property type="component" value="Chromosome"/>
</dbReference>
<dbReference type="KEGG" id="caby:Cabys_2366"/>
<evidence type="ECO:0000313" key="3">
    <source>
        <dbReference type="Proteomes" id="UP000183868"/>
    </source>
</evidence>